<dbReference type="SUPFAM" id="SSF143011">
    <property type="entry name" value="RelE-like"/>
    <property type="match status" value="1"/>
</dbReference>
<dbReference type="AlphaFoldDB" id="A0A1G2KKE6"/>
<comment type="caution">
    <text evidence="2">The sequence shown here is derived from an EMBL/GenBank/DDBJ whole genome shotgun (WGS) entry which is preliminary data.</text>
</comment>
<dbReference type="Pfam" id="PF05016">
    <property type="entry name" value="ParE_toxin"/>
    <property type="match status" value="1"/>
</dbReference>
<dbReference type="InterPro" id="IPR052747">
    <property type="entry name" value="TA_system_RelE_toxin"/>
</dbReference>
<protein>
    <recommendedName>
        <fullName evidence="4">Plasmid stabilization protein</fullName>
    </recommendedName>
</protein>
<evidence type="ECO:0000313" key="2">
    <source>
        <dbReference type="EMBL" id="OGZ99904.1"/>
    </source>
</evidence>
<dbReference type="STRING" id="1802270.A3C07_03100"/>
<organism evidence="2 3">
    <name type="scientific">Candidatus Sungbacteria bacterium RIFCSPHIGHO2_02_FULL_47_11</name>
    <dbReference type="NCBI Taxonomy" id="1802270"/>
    <lineage>
        <taxon>Bacteria</taxon>
        <taxon>Candidatus Sungiibacteriota</taxon>
    </lineage>
</organism>
<dbReference type="Proteomes" id="UP000179023">
    <property type="component" value="Unassembled WGS sequence"/>
</dbReference>
<keyword evidence="1" id="KW-1277">Toxin-antitoxin system</keyword>
<proteinExistence type="predicted"/>
<dbReference type="Gene3D" id="3.30.2310.20">
    <property type="entry name" value="RelE-like"/>
    <property type="match status" value="1"/>
</dbReference>
<accession>A0A1G2KKE6</accession>
<evidence type="ECO:0008006" key="4">
    <source>
        <dbReference type="Google" id="ProtNLM"/>
    </source>
</evidence>
<evidence type="ECO:0000256" key="1">
    <source>
        <dbReference type="ARBA" id="ARBA00022649"/>
    </source>
</evidence>
<dbReference type="PANTHER" id="PTHR38813">
    <property type="match status" value="1"/>
</dbReference>
<name>A0A1G2KKE6_9BACT</name>
<gene>
    <name evidence="2" type="ORF">A3C07_03100</name>
</gene>
<dbReference type="EMBL" id="MHQI01000031">
    <property type="protein sequence ID" value="OGZ99904.1"/>
    <property type="molecule type" value="Genomic_DNA"/>
</dbReference>
<dbReference type="PANTHER" id="PTHR38813:SF1">
    <property type="entry name" value="TOXIN RELE1-RELATED"/>
    <property type="match status" value="1"/>
</dbReference>
<evidence type="ECO:0000313" key="3">
    <source>
        <dbReference type="Proteomes" id="UP000179023"/>
    </source>
</evidence>
<dbReference type="InterPro" id="IPR007712">
    <property type="entry name" value="RelE/ParE_toxin"/>
</dbReference>
<sequence>MNWALIIDEDVRKYLKRIPKDDAKRIFDAIQGIPLNPYGGDIQKMEGEKDSWRRRVGAYRIKYEVRVKERIIYVFDFERRTSSTY</sequence>
<dbReference type="InterPro" id="IPR035093">
    <property type="entry name" value="RelE/ParE_toxin_dom_sf"/>
</dbReference>
<reference evidence="2 3" key="1">
    <citation type="journal article" date="2016" name="Nat. Commun.">
        <title>Thousands of microbial genomes shed light on interconnected biogeochemical processes in an aquifer system.</title>
        <authorList>
            <person name="Anantharaman K."/>
            <person name="Brown C.T."/>
            <person name="Hug L.A."/>
            <person name="Sharon I."/>
            <person name="Castelle C.J."/>
            <person name="Probst A.J."/>
            <person name="Thomas B.C."/>
            <person name="Singh A."/>
            <person name="Wilkins M.J."/>
            <person name="Karaoz U."/>
            <person name="Brodie E.L."/>
            <person name="Williams K.H."/>
            <person name="Hubbard S.S."/>
            <person name="Banfield J.F."/>
        </authorList>
    </citation>
    <scope>NUCLEOTIDE SEQUENCE [LARGE SCALE GENOMIC DNA]</scope>
</reference>